<accession>A0A9N9E5A9</accession>
<organism evidence="2 3">
    <name type="scientific">Acaulospora morrowiae</name>
    <dbReference type="NCBI Taxonomy" id="94023"/>
    <lineage>
        <taxon>Eukaryota</taxon>
        <taxon>Fungi</taxon>
        <taxon>Fungi incertae sedis</taxon>
        <taxon>Mucoromycota</taxon>
        <taxon>Glomeromycotina</taxon>
        <taxon>Glomeromycetes</taxon>
        <taxon>Diversisporales</taxon>
        <taxon>Acaulosporaceae</taxon>
        <taxon>Acaulospora</taxon>
    </lineage>
</organism>
<feature type="compositionally biased region" description="Basic and acidic residues" evidence="1">
    <location>
        <begin position="107"/>
        <end position="119"/>
    </location>
</feature>
<reference evidence="2" key="1">
    <citation type="submission" date="2021-06" db="EMBL/GenBank/DDBJ databases">
        <authorList>
            <person name="Kallberg Y."/>
            <person name="Tangrot J."/>
            <person name="Rosling A."/>
        </authorList>
    </citation>
    <scope>NUCLEOTIDE SEQUENCE</scope>
    <source>
        <strain evidence="2">CL551</strain>
    </source>
</reference>
<evidence type="ECO:0000256" key="1">
    <source>
        <dbReference type="SAM" id="MobiDB-lite"/>
    </source>
</evidence>
<dbReference type="AlphaFoldDB" id="A0A9N9E5A9"/>
<evidence type="ECO:0000313" key="2">
    <source>
        <dbReference type="EMBL" id="CAG8658941.1"/>
    </source>
</evidence>
<proteinExistence type="predicted"/>
<feature type="region of interest" description="Disordered" evidence="1">
    <location>
        <begin position="31"/>
        <end position="51"/>
    </location>
</feature>
<dbReference type="EMBL" id="CAJVPV010011211">
    <property type="protein sequence ID" value="CAG8658941.1"/>
    <property type="molecule type" value="Genomic_DNA"/>
</dbReference>
<evidence type="ECO:0000313" key="3">
    <source>
        <dbReference type="Proteomes" id="UP000789342"/>
    </source>
</evidence>
<keyword evidence="3" id="KW-1185">Reference proteome</keyword>
<feature type="non-terminal residue" evidence="2">
    <location>
        <position position="291"/>
    </location>
</feature>
<gene>
    <name evidence="2" type="ORF">AMORRO_LOCUS10318</name>
</gene>
<name>A0A9N9E5A9_9GLOM</name>
<feature type="compositionally biased region" description="Basic and acidic residues" evidence="1">
    <location>
        <begin position="166"/>
        <end position="177"/>
    </location>
</feature>
<dbReference type="Proteomes" id="UP000789342">
    <property type="component" value="Unassembled WGS sequence"/>
</dbReference>
<feature type="compositionally biased region" description="Pro residues" evidence="1">
    <location>
        <begin position="253"/>
        <end position="268"/>
    </location>
</feature>
<sequence>MNSNQTYIKTFSRDIKPSASVNTNISIPIENSKTKNGQVDGATLADDETRTESFRSLKSRFENLTLQQSQASGSTFVLGGGVNVNGIQKANKPQPQHKQQLQNESVSELRQDESLKINDQRNSPKPPVNLTASNALKPPKPALPQRSPSKPISRSTSSYITNSATDLRKLEDHHDPFDDSQGIDPFADDNDLVDEPLPIETPSSNVRVPRAKPHTPPECSSRNDKNDDDDVQHHTRATQRKSLTSVAGKGNKPPLPDRPQMPPPPLPNRPSSLRSQTGTTISGEEGKSRKR</sequence>
<feature type="compositionally biased region" description="Polar residues" evidence="1">
    <location>
        <begin position="87"/>
        <end position="106"/>
    </location>
</feature>
<protein>
    <submittedName>
        <fullName evidence="2">1425_t:CDS:1</fullName>
    </submittedName>
</protein>
<feature type="region of interest" description="Disordered" evidence="1">
    <location>
        <begin position="87"/>
        <end position="291"/>
    </location>
</feature>
<comment type="caution">
    <text evidence="2">The sequence shown here is derived from an EMBL/GenBank/DDBJ whole genome shotgun (WGS) entry which is preliminary data.</text>
</comment>
<feature type="compositionally biased region" description="Low complexity" evidence="1">
    <location>
        <begin position="146"/>
        <end position="158"/>
    </location>
</feature>